<feature type="compositionally biased region" description="Low complexity" evidence="6">
    <location>
        <begin position="894"/>
        <end position="903"/>
    </location>
</feature>
<feature type="compositionally biased region" description="Acidic residues" evidence="6">
    <location>
        <begin position="1857"/>
        <end position="1872"/>
    </location>
</feature>
<evidence type="ECO:0000313" key="8">
    <source>
        <dbReference type="EMBL" id="GBG59276.1"/>
    </source>
</evidence>
<feature type="compositionally biased region" description="Basic and acidic residues" evidence="6">
    <location>
        <begin position="2858"/>
        <end position="2868"/>
    </location>
</feature>
<feature type="compositionally biased region" description="Basic and acidic residues" evidence="6">
    <location>
        <begin position="2696"/>
        <end position="2705"/>
    </location>
</feature>
<feature type="region of interest" description="Disordered" evidence="6">
    <location>
        <begin position="501"/>
        <end position="525"/>
    </location>
</feature>
<feature type="domain" description="Bromo" evidence="7">
    <location>
        <begin position="3370"/>
        <end position="3420"/>
    </location>
</feature>
<feature type="compositionally biased region" description="Basic and acidic residues" evidence="6">
    <location>
        <begin position="2900"/>
        <end position="2919"/>
    </location>
</feature>
<feature type="repeat" description="WD" evidence="5">
    <location>
        <begin position="1106"/>
        <end position="1147"/>
    </location>
</feature>
<feature type="region of interest" description="Disordered" evidence="6">
    <location>
        <begin position="2785"/>
        <end position="3082"/>
    </location>
</feature>
<feature type="region of interest" description="Disordered" evidence="6">
    <location>
        <begin position="2396"/>
        <end position="2763"/>
    </location>
</feature>
<feature type="compositionally biased region" description="Low complexity" evidence="6">
    <location>
        <begin position="1896"/>
        <end position="1909"/>
    </location>
</feature>
<name>A0A388JN88_CHABU</name>
<sequence length="3461" mass="366062">MPAMGERTAEMGERMREMGERIMAVGTGVGGSAGGNALGFGGTGWASGMTEGPLVGGAAGVGGLAEGSGLGVRGMGWAVGMTEGRLVGGATAAVRGRGAGMADPFAGGVGHPLVTCDKLGQGGSRSGSHPAPGGVPGPLVGGAAGVGGLAGGTALGFGGTGWPGGTTEGPLLGGAGGVGGLAGGTALGVGGSGWAGGTTEGPLVGGAAAAARGRGARMAGTFAGGVRHQLVTCDKPGQARSRSGSRPAPGGGPRPLVGGAAGVGGSTGVIGLGVGGTGWAGGTPEGPLVGGVAGARGLAGGAALGAGGTGWTGGTTEGPLVGGAASAARGRGAGMAGGFAGVVGHPPVSCDKPGGGAALGSGGTGWTGGTAEGPLVGGAASAVRGRGAGMAGGFAGVVGHPPVSCDMPGQAGLQSGSRPAPGGVPGPLVGGTAGVGATAGSTALGVSGIGWAGGTTGGPLVGAASAAAAPAAAVAAAAVAAAARGRGPGMAGGFAGGVGHPPVKCDKPGQAGSRSGSRPSLGGVPSPLVGATAGVGVSAGGIALGVGGTGWAGGMTEGPRVGGAAAATAPAAAVAAAAAAVAARARGQGAGMAAVVGGPAGGTALGVGGGDWAGRTTQDPLVGAAAAAAAPAAAVAAGARGQGAGMAAGVGGSGGATALGVRRTGWDGRMTEGRLVGGEAAAAAPAASVAAAAAAGAVAAGVRGQGAGVAGGVGGSGEGAALGVGGTGLAGGTTEGPLVGGAAAPADPATAVAAGARGQGAGMAAGVGDSAGGTALGVGGTGWAGGITEGPPVGEAAAAATPAVAVAAGARDQGAGMAGASAGGVGHPPVMCDKPGQAGSRSGSRPSPGGVPGLAQRQFQQQARRQQRVQQQQAAGGAPVSTSSGPDSVAQQNGPGAVGPVRGPAQDDIRVDLGEVYFLIMHFLANGPCERAAGQLWNELLEHRLLPRRYHALYSRSGEREKQEEDDGISFPLSYSSLADRFKHVSSDHLVKLLKQLLVNDAKAVKQTERNRMKIPAAADVPTLLGTHTFSLLDSEKSVEAGIPKPRVPVFRFPHSHASIQHALMLRENGGGFARFCNRLPSVKAASYALAPPTVLVDRIQILTKHRGHRNAVYCALFDRTGQYIITGSDDRLVKIWEVNSGFLLRSCRGHQGDITDLAVSSDNVLVASSSNDFSIRVWSLPSGVPVSVLRGHTQSVTAVAFSPRKKCAHHLLSSSADGTCRIWDARDSSVNPQEYRPSPRGTVAVKNVASAAGVAGPSNAPPAGDAVRQDANARPAEILCCAFNADGTIFVTGSTDRLARVWSAAVFDQENGVNHEREVLSGHEKEVNHVQFSGCSAPLKIANDANEDWVENSGDPTRVRRGTGFVKQHIVTCSKDGSAIIWRLRPKYHKAKRGAWVKGYHLKVPPPPIAPNLSCVGGARKRLLPTPRGVNMVVWSLDNQFVLAAIMDCRICVWRACDGSLVHSLTGHSQQTYVLDVHPFDPRIAMSAGYDGSVILWDIWEGKPIKQYYLGDYELVDGHFSPDGTSLVVSDEVGQFYLLSTGSGESQKHAKYDQFFLGDYRPLVHDISGNVLDQETQMPPHERNLIDLVCDALMLPYEEPYQTFYQQRRLLGQALPEHRFQLSTGLPEDADPSVIIPHLTAVEAAKQAQVVQLPAPAPADPRQTIVWPGVASERGARAGGRWLEQPEADWEWEQGEESDRDDLESDYNVSEESAEDDEEEAAQWVDLGVTDDEEVEDMEEANDQDEDEDAEEVEAEVDIHEPNGNDSDQDGGGRRRSKRRQRKSQRRQEEPVISSRGRMVKRKRLDAGSDDEGHEVARRLKRKGGLKAVAVQQQPGRPHREAREKAKQKMLKAKEEEEEEGGDADHDEEEAAGARADAVSNKEEEEGEGGKSAGKESGSSMEMGSQKARGSKRLGSKRKRAMFKLRFSRTCAAKETSKVDCYLDDDDDIGEVRSKIPLDSSSGEDQDADLVGNGDEQFSREGHGASRRHSAKRDKVGIPVLSDTSGEGRYGKLEEKGNVRNKKRRLRVCDSNDDMGESCEEESPPQRQEIQGEISGATASADIPERVNGSANGGGHEPAAGRGSTHLDSLDVKDEARLPEIENAHTDNLMVPVQGHRVGCGNRASARPSDEVQGSEFLASKRVVSRANGVQPSGRELNEGDETERKGEGKKYVKHECGSTPDDERFPLHRQNGGISQESAEEKDEAGEELDGRHSERIGPDNRGEQLLQTAGEAKGARWYGSSPALKRDWYNGVSIVQRRERSDGVENAGLEDRYNEEQGGDEDAPLHENGPIYLGAYRCGMDELSHEASGGIYEEGNEDVAEDVEDRGDISEEEREILREVESDEDWTGEQASIRNERSEGHSSLEDSGKLRGFCNDREQDRNILNLSNLRGHVKQGRNIPEEGKYDEEGNEGLGAGNCWDRSPCPSHRKGYSESSGQLGEHKGHWEARKDKQVKEVDGCSHMDYMRVQGRRDAHKGSEPRVEEGKNGLHLGDSDDYEEDDRDDDMEEGREEEGEENEDENDNGIRNGEDDANEEVDEDEEDQAESDEEDEEDQADSDEEDEEYLEKEEEEEEEEEYQFGIGERVRNVGCRAIGRHKEGGGRGGWKLREMRSIMEKDGAESSSGSNARKGWENSSGQHSHVRGLRKCRTRKMSSDCSLLGAPDATAREGTNLSPTRQRRGKTRHTEDEEDQDFTDPRSPDRHGIASRMSPRPQRAGNMNGMDVEESNREAKTGSSRRKLGKDEQYFGASPTRSRGAKQGSLSAEAVLTERLKKDMGAVGSGLQYEASAEVNDARNLEGGGTNRRELRPRRRGEETQLGSNAFAHGVGERGGCSVLDRDAGGREPANILGNGVQTRGFDKSPSEQHGVRGRRSNVKDNEERKRKDSAEKTQLRKTVHVGGKDIDCDEETGGRKLEAAGRLRVRQGKAAAANYRVDGDSDEEGRAVRPSTRANRWSRQGVRRKTLLRQGQKGKRKGHASEEEDEDDEEEEEVDEMDELDEMQETGEEEEEDEEEEEADEEEDEVGDEEEDQEEDEEEEEESEASILERRKRMLHPAKAKRILPRRKSGQAQGSDHINQGPKQLRVRLKSLDMIETRKLQTRQQLSMLSALRERRQEKPSENYRRSAKSFAWLSLTEIEPGTRYYPQFGDEVVYFCQGHAEMLQKQGNDSLGNGPWVTFKQKLRPAEMCRILNLQYTILRGSGETACKLTLKFVDDSSPLLDKEFSLVLPNMTRDSDFIVERGRFVAGLERDWSPGDLCEVWWHNKDSEISGSWFRGRVVSKQQKWPDYPDSLWEAYTVRYEDNDGSIFEHSPWELRDLDWSKRWKSPCIDQELRNLLIAQICRVESEQRPVDPDPYLLGTFYGKNVQAKYLEKVALPIGVNMIKKRLEGNYYRNVNAYRHDVEQIERNSVLYYTPTSVEVRKAKALVKKLLERVDSSPEGRSGGGSRTRPRTIASPSDAHG</sequence>
<feature type="compositionally biased region" description="Polar residues" evidence="6">
    <location>
        <begin position="880"/>
        <end position="893"/>
    </location>
</feature>
<dbReference type="InterPro" id="IPR057451">
    <property type="entry name" value="BRWD/PHIP_AD"/>
</dbReference>
<dbReference type="GO" id="GO:0005634">
    <property type="term" value="C:nucleus"/>
    <property type="evidence" value="ECO:0007669"/>
    <property type="project" value="TreeGrafter"/>
</dbReference>
<feature type="compositionally biased region" description="Basic and acidic residues" evidence="6">
    <location>
        <begin position="2260"/>
        <end position="2278"/>
    </location>
</feature>
<dbReference type="Pfam" id="PF00400">
    <property type="entry name" value="WD40"/>
    <property type="match status" value="5"/>
</dbReference>
<evidence type="ECO:0000256" key="2">
    <source>
        <dbReference type="ARBA" id="ARBA00022737"/>
    </source>
</evidence>
<feature type="compositionally biased region" description="Acidic residues" evidence="6">
    <location>
        <begin position="2980"/>
        <end position="3042"/>
    </location>
</feature>
<dbReference type="GO" id="GO:0008360">
    <property type="term" value="P:regulation of cell shape"/>
    <property type="evidence" value="ECO:0007669"/>
    <property type="project" value="TreeGrafter"/>
</dbReference>
<feature type="region of interest" description="Disordered" evidence="6">
    <location>
        <begin position="1939"/>
        <end position="2228"/>
    </location>
</feature>
<feature type="repeat" description="WD" evidence="5">
    <location>
        <begin position="1466"/>
        <end position="1508"/>
    </location>
</feature>
<feature type="compositionally biased region" description="Acidic residues" evidence="6">
    <location>
        <begin position="2317"/>
        <end position="2337"/>
    </location>
</feature>
<feature type="region of interest" description="Disordered" evidence="6">
    <location>
        <begin position="3434"/>
        <end position="3461"/>
    </location>
</feature>
<dbReference type="FunFam" id="2.130.10.10:FF:000440">
    <property type="entry name" value="Bromodomain and WD repeat-containing protein"/>
    <property type="match status" value="1"/>
</dbReference>
<dbReference type="InterPro" id="IPR019775">
    <property type="entry name" value="WD40_repeat_CS"/>
</dbReference>
<feature type="compositionally biased region" description="Acidic residues" evidence="6">
    <location>
        <begin position="2532"/>
        <end position="2579"/>
    </location>
</feature>
<keyword evidence="3 4" id="KW-0103">Bromodomain</keyword>
<dbReference type="Pfam" id="PF25313">
    <property type="entry name" value="BRWD_AD"/>
    <property type="match status" value="1"/>
</dbReference>
<protein>
    <recommendedName>
        <fullName evidence="7">Bromo domain-containing protein</fullName>
    </recommendedName>
</protein>
<dbReference type="CDD" id="cd00200">
    <property type="entry name" value="WD40"/>
    <property type="match status" value="1"/>
</dbReference>
<evidence type="ECO:0000256" key="3">
    <source>
        <dbReference type="ARBA" id="ARBA00023117"/>
    </source>
</evidence>
<evidence type="ECO:0000256" key="6">
    <source>
        <dbReference type="SAM" id="MobiDB-lite"/>
    </source>
</evidence>
<dbReference type="PROSITE" id="PS50014">
    <property type="entry name" value="BROMODOMAIN_2"/>
    <property type="match status" value="1"/>
</dbReference>
<evidence type="ECO:0000313" key="9">
    <source>
        <dbReference type="Proteomes" id="UP000265515"/>
    </source>
</evidence>
<dbReference type="InterPro" id="IPR036427">
    <property type="entry name" value="Bromodomain-like_sf"/>
</dbReference>
<dbReference type="PANTHER" id="PTHR16266">
    <property type="entry name" value="WD REPEAT DOMAIN 9"/>
    <property type="match status" value="1"/>
</dbReference>
<feature type="compositionally biased region" description="Basic and acidic residues" evidence="6">
    <location>
        <begin position="2357"/>
        <end position="2376"/>
    </location>
</feature>
<comment type="caution">
    <text evidence="8">The sequence shown here is derived from an EMBL/GenBank/DDBJ whole genome shotgun (WGS) entry which is preliminary data.</text>
</comment>
<dbReference type="InterPro" id="IPR001487">
    <property type="entry name" value="Bromodomain"/>
</dbReference>
<feature type="region of interest" description="Disordered" evidence="6">
    <location>
        <begin position="2260"/>
        <end position="2291"/>
    </location>
</feature>
<feature type="region of interest" description="Disordered" evidence="6">
    <location>
        <begin position="232"/>
        <end position="260"/>
    </location>
</feature>
<reference evidence="8 9" key="1">
    <citation type="journal article" date="2018" name="Cell">
        <title>The Chara Genome: Secondary Complexity and Implications for Plant Terrestrialization.</title>
        <authorList>
            <person name="Nishiyama T."/>
            <person name="Sakayama H."/>
            <person name="Vries J.D."/>
            <person name="Buschmann H."/>
            <person name="Saint-Marcoux D."/>
            <person name="Ullrich K.K."/>
            <person name="Haas F.B."/>
            <person name="Vanderstraeten L."/>
            <person name="Becker D."/>
            <person name="Lang D."/>
            <person name="Vosolsobe S."/>
            <person name="Rombauts S."/>
            <person name="Wilhelmsson P.K.I."/>
            <person name="Janitza P."/>
            <person name="Kern R."/>
            <person name="Heyl A."/>
            <person name="Rumpler F."/>
            <person name="Villalobos L.I.A.C."/>
            <person name="Clay J.M."/>
            <person name="Skokan R."/>
            <person name="Toyoda A."/>
            <person name="Suzuki Y."/>
            <person name="Kagoshima H."/>
            <person name="Schijlen E."/>
            <person name="Tajeshwar N."/>
            <person name="Catarino B."/>
            <person name="Hetherington A.J."/>
            <person name="Saltykova A."/>
            <person name="Bonnot C."/>
            <person name="Breuninger H."/>
            <person name="Symeonidi A."/>
            <person name="Radhakrishnan G.V."/>
            <person name="Van Nieuwerburgh F."/>
            <person name="Deforce D."/>
            <person name="Chang C."/>
            <person name="Karol K.G."/>
            <person name="Hedrich R."/>
            <person name="Ulvskov P."/>
            <person name="Glockner G."/>
            <person name="Delwiche C.F."/>
            <person name="Petrasek J."/>
            <person name="Van de Peer Y."/>
            <person name="Friml J."/>
            <person name="Beilby M."/>
            <person name="Dolan L."/>
            <person name="Kohara Y."/>
            <person name="Sugano S."/>
            <person name="Fujiyama A."/>
            <person name="Delaux P.-M."/>
            <person name="Quint M."/>
            <person name="TheiBen G."/>
            <person name="Hagemann M."/>
            <person name="Harholt J."/>
            <person name="Dunand C."/>
            <person name="Zachgo S."/>
            <person name="Langdale J."/>
            <person name="Maumus F."/>
            <person name="Straeten D.V.D."/>
            <person name="Gould S.B."/>
            <person name="Rensing S.A."/>
        </authorList>
    </citation>
    <scope>NUCLEOTIDE SEQUENCE [LARGE SCALE GENOMIC DNA]</scope>
    <source>
        <strain evidence="8 9">S276</strain>
    </source>
</reference>
<feature type="compositionally biased region" description="Basic residues" evidence="6">
    <location>
        <begin position="3048"/>
        <end position="3067"/>
    </location>
</feature>
<dbReference type="GO" id="GO:0007010">
    <property type="term" value="P:cytoskeleton organization"/>
    <property type="evidence" value="ECO:0007669"/>
    <property type="project" value="TreeGrafter"/>
</dbReference>
<dbReference type="Gene3D" id="1.20.920.10">
    <property type="entry name" value="Bromodomain-like"/>
    <property type="match status" value="1"/>
</dbReference>
<feature type="compositionally biased region" description="Basic and acidic residues" evidence="6">
    <location>
        <begin position="2211"/>
        <end position="2225"/>
    </location>
</feature>
<feature type="compositionally biased region" description="Basic and acidic residues" evidence="6">
    <location>
        <begin position="2089"/>
        <end position="2106"/>
    </location>
</feature>
<evidence type="ECO:0000256" key="4">
    <source>
        <dbReference type="PROSITE-ProRule" id="PRU00035"/>
    </source>
</evidence>
<dbReference type="InterPro" id="IPR052060">
    <property type="entry name" value="Bromo_WD_repeat"/>
</dbReference>
<feature type="compositionally biased region" description="Basic and acidic residues" evidence="6">
    <location>
        <begin position="2597"/>
        <end position="2621"/>
    </location>
</feature>
<feature type="repeat" description="WD" evidence="5">
    <location>
        <begin position="1148"/>
        <end position="1189"/>
    </location>
</feature>
<feature type="region of interest" description="Disordered" evidence="6">
    <location>
        <begin position="814"/>
        <end position="903"/>
    </location>
</feature>
<dbReference type="PROSITE" id="PS00678">
    <property type="entry name" value="WD_REPEATS_1"/>
    <property type="match status" value="2"/>
</dbReference>
<dbReference type="Gramene" id="GBG59276">
    <property type="protein sequence ID" value="GBG59276"/>
    <property type="gene ID" value="CBR_g32291"/>
</dbReference>
<dbReference type="SUPFAM" id="SSF47370">
    <property type="entry name" value="Bromodomain"/>
    <property type="match status" value="1"/>
</dbReference>
<accession>A0A388JN88</accession>
<organism evidence="8 9">
    <name type="scientific">Chara braunii</name>
    <name type="common">Braun's stonewort</name>
    <dbReference type="NCBI Taxonomy" id="69332"/>
    <lineage>
        <taxon>Eukaryota</taxon>
        <taxon>Viridiplantae</taxon>
        <taxon>Streptophyta</taxon>
        <taxon>Charophyceae</taxon>
        <taxon>Charales</taxon>
        <taxon>Characeae</taxon>
        <taxon>Chara</taxon>
    </lineage>
</organism>
<dbReference type="Proteomes" id="UP000265515">
    <property type="component" value="Unassembled WGS sequence"/>
</dbReference>
<feature type="compositionally biased region" description="Acidic residues" evidence="6">
    <location>
        <begin position="1713"/>
        <end position="1722"/>
    </location>
</feature>
<proteinExistence type="predicted"/>
<feature type="region of interest" description="Disordered" evidence="6">
    <location>
        <begin position="1677"/>
        <end position="1920"/>
    </location>
</feature>
<dbReference type="PROSITE" id="PS50294">
    <property type="entry name" value="WD_REPEATS_REGION"/>
    <property type="match status" value="3"/>
</dbReference>
<feature type="compositionally biased region" description="Basic and acidic residues" evidence="6">
    <location>
        <begin position="2010"/>
        <end position="2019"/>
    </location>
</feature>
<feature type="compositionally biased region" description="Basic residues" evidence="6">
    <location>
        <begin position="2641"/>
        <end position="2653"/>
    </location>
</feature>
<keyword evidence="1 5" id="KW-0853">WD repeat</keyword>
<feature type="compositionally biased region" description="Polar residues" evidence="6">
    <location>
        <begin position="3068"/>
        <end position="3080"/>
    </location>
</feature>
<feature type="compositionally biased region" description="Polar residues" evidence="6">
    <location>
        <begin position="2622"/>
        <end position="2640"/>
    </location>
</feature>
<dbReference type="EMBL" id="BFEA01000003">
    <property type="protein sequence ID" value="GBG59276.1"/>
    <property type="molecule type" value="Genomic_DNA"/>
</dbReference>
<dbReference type="SMART" id="SM00320">
    <property type="entry name" value="WD40"/>
    <property type="match status" value="7"/>
</dbReference>
<feature type="compositionally biased region" description="Basic and acidic residues" evidence="6">
    <location>
        <begin position="2442"/>
        <end position="2489"/>
    </location>
</feature>
<feature type="compositionally biased region" description="Basic and acidic residues" evidence="6">
    <location>
        <begin position="2164"/>
        <end position="2188"/>
    </location>
</feature>
<dbReference type="InterPro" id="IPR036322">
    <property type="entry name" value="WD40_repeat_dom_sf"/>
</dbReference>
<feature type="compositionally biased region" description="Acidic residues" evidence="6">
    <location>
        <begin position="1730"/>
        <end position="1757"/>
    </location>
</feature>
<feature type="repeat" description="WD" evidence="5">
    <location>
        <begin position="1272"/>
        <end position="1304"/>
    </location>
</feature>
<dbReference type="Gene3D" id="2.130.10.10">
    <property type="entry name" value="YVTN repeat-like/Quinoprotein amine dehydrogenase"/>
    <property type="match status" value="3"/>
</dbReference>
<feature type="compositionally biased region" description="Gly residues" evidence="6">
    <location>
        <begin position="249"/>
        <end position="260"/>
    </location>
</feature>
<feature type="compositionally biased region" description="Acidic residues" evidence="6">
    <location>
        <begin position="2032"/>
        <end position="2044"/>
    </location>
</feature>
<evidence type="ECO:0000256" key="1">
    <source>
        <dbReference type="ARBA" id="ARBA00022574"/>
    </source>
</evidence>
<dbReference type="GO" id="GO:0006357">
    <property type="term" value="P:regulation of transcription by RNA polymerase II"/>
    <property type="evidence" value="ECO:0007669"/>
    <property type="project" value="TreeGrafter"/>
</dbReference>
<feature type="compositionally biased region" description="Basic and acidic residues" evidence="6">
    <location>
        <begin position="2875"/>
        <end position="2892"/>
    </location>
</feature>
<feature type="compositionally biased region" description="Acidic residues" evidence="6">
    <location>
        <begin position="2200"/>
        <end position="2210"/>
    </location>
</feature>
<dbReference type="InterPro" id="IPR001680">
    <property type="entry name" value="WD40_rpt"/>
</dbReference>
<feature type="compositionally biased region" description="Acidic residues" evidence="6">
    <location>
        <begin position="2496"/>
        <end position="2524"/>
    </location>
</feature>
<feature type="region of interest" description="Disordered" evidence="6">
    <location>
        <begin position="2315"/>
        <end position="2376"/>
    </location>
</feature>
<dbReference type="PANTHER" id="PTHR16266:SF17">
    <property type="entry name" value="BRWD3"/>
    <property type="match status" value="1"/>
</dbReference>
<dbReference type="OrthoDB" id="538223at2759"/>
<dbReference type="Pfam" id="PF00439">
    <property type="entry name" value="Bromodomain"/>
    <property type="match status" value="1"/>
</dbReference>
<feature type="compositionally biased region" description="Basic and acidic residues" evidence="6">
    <location>
        <begin position="1839"/>
        <end position="1856"/>
    </location>
</feature>
<feature type="compositionally biased region" description="Basic residues" evidence="6">
    <location>
        <begin position="1775"/>
        <end position="1786"/>
    </location>
</feature>
<feature type="compositionally biased region" description="Basic residues" evidence="6">
    <location>
        <begin position="1910"/>
        <end position="1920"/>
    </location>
</feature>
<feature type="compositionally biased region" description="Low complexity" evidence="6">
    <location>
        <begin position="835"/>
        <end position="875"/>
    </location>
</feature>
<feature type="compositionally biased region" description="Low complexity" evidence="6">
    <location>
        <begin position="512"/>
        <end position="525"/>
    </location>
</feature>
<dbReference type="PROSITE" id="PS50082">
    <property type="entry name" value="WD_REPEATS_2"/>
    <property type="match status" value="5"/>
</dbReference>
<keyword evidence="9" id="KW-1185">Reference proteome</keyword>
<dbReference type="SMART" id="SM00297">
    <property type="entry name" value="BROMO"/>
    <property type="match status" value="1"/>
</dbReference>
<dbReference type="Pfam" id="PF25437">
    <property type="entry name" value="BRWD1_N"/>
    <property type="match status" value="1"/>
</dbReference>
<feature type="repeat" description="WD" evidence="5">
    <location>
        <begin position="1190"/>
        <end position="1234"/>
    </location>
</feature>
<gene>
    <name evidence="8" type="ORF">CBR_g32291</name>
</gene>
<feature type="compositionally biased region" description="Acidic residues" evidence="6">
    <location>
        <begin position="1687"/>
        <end position="1706"/>
    </location>
</feature>
<dbReference type="InterPro" id="IPR057452">
    <property type="entry name" value="BRWD/PHIP_N"/>
</dbReference>
<evidence type="ECO:0000259" key="7">
    <source>
        <dbReference type="PROSITE" id="PS50014"/>
    </source>
</evidence>
<feature type="compositionally biased region" description="Low complexity" evidence="6">
    <location>
        <begin position="236"/>
        <end position="248"/>
    </location>
</feature>
<dbReference type="InterPro" id="IPR015943">
    <property type="entry name" value="WD40/YVTN_repeat-like_dom_sf"/>
</dbReference>
<feature type="compositionally biased region" description="Basic residues" evidence="6">
    <location>
        <begin position="2959"/>
        <end position="2976"/>
    </location>
</feature>
<evidence type="ECO:0000256" key="5">
    <source>
        <dbReference type="PROSITE-ProRule" id="PRU00221"/>
    </source>
</evidence>
<keyword evidence="2" id="KW-0677">Repeat</keyword>
<dbReference type="STRING" id="69332.A0A388JN88"/>
<dbReference type="SUPFAM" id="SSF50978">
    <property type="entry name" value="WD40 repeat-like"/>
    <property type="match status" value="1"/>
</dbReference>